<dbReference type="Proteomes" id="UP000238157">
    <property type="component" value="Unassembled WGS sequence"/>
</dbReference>
<reference evidence="1 2" key="1">
    <citation type="submission" date="2018-03" db="EMBL/GenBank/DDBJ databases">
        <title>Genomic Encyclopedia of Archaeal and Bacterial Type Strains, Phase II (KMG-II): from individual species to whole genera.</title>
        <authorList>
            <person name="Goeker M."/>
        </authorList>
    </citation>
    <scope>NUCLEOTIDE SEQUENCE [LARGE SCALE GENOMIC DNA]</scope>
    <source>
        <strain evidence="1 2">DSM 27929</strain>
    </source>
</reference>
<dbReference type="AlphaFoldDB" id="A0A2T0WST6"/>
<evidence type="ECO:0000313" key="2">
    <source>
        <dbReference type="Proteomes" id="UP000238157"/>
    </source>
</evidence>
<accession>A0A2T0WST6</accession>
<dbReference type="EMBL" id="PVTR01000002">
    <property type="protein sequence ID" value="PRY89756.1"/>
    <property type="molecule type" value="Genomic_DNA"/>
</dbReference>
<dbReference type="OrthoDB" id="5175111at2"/>
<comment type="caution">
    <text evidence="1">The sequence shown here is derived from an EMBL/GenBank/DDBJ whole genome shotgun (WGS) entry which is preliminary data.</text>
</comment>
<gene>
    <name evidence="1" type="ORF">CLW00_102232</name>
</gene>
<name>A0A2T0WST6_9BACT</name>
<keyword evidence="2" id="KW-1185">Reference proteome</keyword>
<dbReference type="RefSeq" id="WP_106132442.1">
    <property type="nucleotide sequence ID" value="NZ_PVTR01000002.1"/>
</dbReference>
<organism evidence="1 2">
    <name type="scientific">Mongoliibacter ruber</name>
    <dbReference type="NCBI Taxonomy" id="1750599"/>
    <lineage>
        <taxon>Bacteria</taxon>
        <taxon>Pseudomonadati</taxon>
        <taxon>Bacteroidota</taxon>
        <taxon>Cytophagia</taxon>
        <taxon>Cytophagales</taxon>
        <taxon>Cyclobacteriaceae</taxon>
        <taxon>Mongoliibacter</taxon>
    </lineage>
</organism>
<proteinExistence type="predicted"/>
<evidence type="ECO:0000313" key="1">
    <source>
        <dbReference type="EMBL" id="PRY89756.1"/>
    </source>
</evidence>
<protein>
    <submittedName>
        <fullName evidence="1">Uncharacterized protein</fullName>
    </submittedName>
</protein>
<sequence length="671" mass="78959">MKDIIIKELRKYPQVFDYPNEQDNKVYISKNIPSKKEHAAIKVHELPIKSEILWLCDRTFWGSAEDNTIITDVGIFYHESTFGDSFYWSITWEKLKRVEFIEGRDSFYFIYSEEDEDQNALLSRDSFLLNLSLEFVPHVLSALNSIASQIVDKAEILLDQLFDSTDIDEQINISHEIINNYPDSDSVYMAHLTLCYNYRIKEDWNNLLLHTDYCLDDLIDNELVDLNIDDDFFKQYITLNIYRGSALDRLNFKNRSLQHFLLVNELTYNQEEQEKSWNKILELKKALKSDFDTLNSSDKKFLVVDEVRMDLDKEKLIKVISKDEIPEIKFPVLHPQTEVLYASHPYKENLYFPFSSLEEMLFRERIDEFLHLVRCLGAVEIQIEFKKGKLTTTSEEIQKAIGGHVGREFKGVGISADLQAEEKRINKNLNSDDSGLKILQTFPSPNTSPYLPDDLTWYHNEPSWQNLKKFRVQGGLLHHRETLTSKEITKFYSKNESKLSIEVKALITNAKLDINTENYIHSTFKEEIVWDISIRFENYHEKEAIKASGLREPLKESKNELSEPELEYLEEYKFILSENLEINGISRKMLNRLAEKLKINNERREFLEKSYSDGLTDEEKEYLAEVEFCLSEVDDIGPIERRFLEKERLRLNLTKDRTDKIEIIVKTNINK</sequence>